<keyword evidence="5" id="KW-1185">Reference proteome</keyword>
<dbReference type="NCBIfam" id="NF037937">
    <property type="entry name" value="septum_RefZ"/>
    <property type="match status" value="1"/>
</dbReference>
<protein>
    <submittedName>
        <fullName evidence="4">DNA-binding transcriptional regulator, AcrR family</fullName>
    </submittedName>
</protein>
<dbReference type="RefSeq" id="WP_093073507.1">
    <property type="nucleotide sequence ID" value="NZ_BJVE01000016.1"/>
</dbReference>
<proteinExistence type="predicted"/>
<keyword evidence="1 2" id="KW-0238">DNA-binding</keyword>
<sequence length="227" mass="26582">MAEKSTVQQRILDAAVARFNVQGFHGTSVRDIAEHADVNQALISYYFGSKHKLMERILTGFFEGYIEMLETAVARRPISGCYFDKLVRTAWEVLIYQCRRREAARFAHREMTLDTTLVREIMTTYLMREKHLLALIFSEAYEAGEMTVQPTELFVLQLKELLTVPFLHPQYIQELYQRQVDDRDFLDDYLSTVVHWLSLYFQPTVISYEELYGMAVDHVTNQNESTD</sequence>
<feature type="domain" description="HTH tetR-type" evidence="3">
    <location>
        <begin position="5"/>
        <end position="65"/>
    </location>
</feature>
<dbReference type="PROSITE" id="PS50977">
    <property type="entry name" value="HTH_TETR_2"/>
    <property type="match status" value="1"/>
</dbReference>
<accession>A0A1H9V832</accession>
<evidence type="ECO:0000313" key="5">
    <source>
        <dbReference type="Proteomes" id="UP000199318"/>
    </source>
</evidence>
<dbReference type="PANTHER" id="PTHR30055:SF199">
    <property type="entry name" value="HTH-TYPE TRANSCRIPTIONAL REGULATOR YTTP-RELATED"/>
    <property type="match status" value="1"/>
</dbReference>
<evidence type="ECO:0000259" key="3">
    <source>
        <dbReference type="PROSITE" id="PS50977"/>
    </source>
</evidence>
<dbReference type="InterPro" id="IPR050109">
    <property type="entry name" value="HTH-type_TetR-like_transc_reg"/>
</dbReference>
<dbReference type="AlphaFoldDB" id="A0A1H9V832"/>
<organism evidence="4 5">
    <name type="scientific">Salisediminibacterium halotolerans</name>
    <dbReference type="NCBI Taxonomy" id="517425"/>
    <lineage>
        <taxon>Bacteria</taxon>
        <taxon>Bacillati</taxon>
        <taxon>Bacillota</taxon>
        <taxon>Bacilli</taxon>
        <taxon>Bacillales</taxon>
        <taxon>Bacillaceae</taxon>
        <taxon>Salisediminibacterium</taxon>
    </lineage>
</organism>
<evidence type="ECO:0000256" key="1">
    <source>
        <dbReference type="ARBA" id="ARBA00023125"/>
    </source>
</evidence>
<feature type="DNA-binding region" description="H-T-H motif" evidence="2">
    <location>
        <begin position="28"/>
        <end position="47"/>
    </location>
</feature>
<dbReference type="InterPro" id="IPR023772">
    <property type="entry name" value="DNA-bd_HTH_TetR-type_CS"/>
</dbReference>
<dbReference type="Pfam" id="PF00440">
    <property type="entry name" value="TetR_N"/>
    <property type="match status" value="1"/>
</dbReference>
<dbReference type="Gene3D" id="1.10.357.10">
    <property type="entry name" value="Tetracycline Repressor, domain 2"/>
    <property type="match status" value="1"/>
</dbReference>
<dbReference type="PRINTS" id="PR00455">
    <property type="entry name" value="HTHTETR"/>
</dbReference>
<name>A0A1H9V832_9BACI</name>
<gene>
    <name evidence="4" type="ORF">SAMN05444126_11834</name>
</gene>
<dbReference type="InterPro" id="IPR001647">
    <property type="entry name" value="HTH_TetR"/>
</dbReference>
<dbReference type="PROSITE" id="PS01081">
    <property type="entry name" value="HTH_TETR_1"/>
    <property type="match status" value="1"/>
</dbReference>
<dbReference type="PANTHER" id="PTHR30055">
    <property type="entry name" value="HTH-TYPE TRANSCRIPTIONAL REGULATOR RUTR"/>
    <property type="match status" value="1"/>
</dbReference>
<dbReference type="STRING" id="1464123.SAMN05444126_11834"/>
<dbReference type="GO" id="GO:0000976">
    <property type="term" value="F:transcription cis-regulatory region binding"/>
    <property type="evidence" value="ECO:0007669"/>
    <property type="project" value="TreeGrafter"/>
</dbReference>
<dbReference type="InterPro" id="IPR009057">
    <property type="entry name" value="Homeodomain-like_sf"/>
</dbReference>
<dbReference type="GO" id="GO:0003700">
    <property type="term" value="F:DNA-binding transcription factor activity"/>
    <property type="evidence" value="ECO:0007669"/>
    <property type="project" value="TreeGrafter"/>
</dbReference>
<dbReference type="OrthoDB" id="9789566at2"/>
<evidence type="ECO:0000256" key="2">
    <source>
        <dbReference type="PROSITE-ProRule" id="PRU00335"/>
    </source>
</evidence>
<evidence type="ECO:0000313" key="4">
    <source>
        <dbReference type="EMBL" id="SES17423.1"/>
    </source>
</evidence>
<reference evidence="5" key="1">
    <citation type="submission" date="2016-10" db="EMBL/GenBank/DDBJ databases">
        <authorList>
            <person name="de Groot N.N."/>
        </authorList>
    </citation>
    <scope>NUCLEOTIDE SEQUENCE [LARGE SCALE GENOMIC DNA]</scope>
    <source>
        <strain evidence="5">10nlg</strain>
    </source>
</reference>
<dbReference type="SUPFAM" id="SSF46689">
    <property type="entry name" value="Homeodomain-like"/>
    <property type="match status" value="1"/>
</dbReference>
<comment type="caution">
    <text evidence="4">The sequence shown here is derived from an EMBL/GenBank/DDBJ whole genome shotgun (WGS) entry which is preliminary data.</text>
</comment>
<dbReference type="EMBL" id="FOGV01000018">
    <property type="protein sequence ID" value="SES17423.1"/>
    <property type="molecule type" value="Genomic_DNA"/>
</dbReference>
<dbReference type="Proteomes" id="UP000199318">
    <property type="component" value="Unassembled WGS sequence"/>
</dbReference>